<feature type="signal peptide" evidence="1">
    <location>
        <begin position="1"/>
        <end position="21"/>
    </location>
</feature>
<gene>
    <name evidence="4" type="ORF">C7U54_09125</name>
    <name evidence="2" type="ORF">LJD74_02350</name>
    <name evidence="3" type="ORF">NE542_08170</name>
</gene>
<keyword evidence="1" id="KW-0732">Signal</keyword>
<keyword evidence="5" id="KW-1185">Reference proteome</keyword>
<dbReference type="EMBL" id="JANGBO010000006">
    <property type="protein sequence ID" value="MCQ5061799.1"/>
    <property type="molecule type" value="Genomic_DNA"/>
</dbReference>
<comment type="caution">
    <text evidence="4">The sequence shown here is derived from an EMBL/GenBank/DDBJ whole genome shotgun (WGS) entry which is preliminary data.</text>
</comment>
<evidence type="ECO:0000313" key="2">
    <source>
        <dbReference type="EMBL" id="MCB8560849.1"/>
    </source>
</evidence>
<dbReference type="Proteomes" id="UP001197827">
    <property type="component" value="Unassembled WGS sequence"/>
</dbReference>
<reference evidence="3" key="3">
    <citation type="submission" date="2022-06" db="EMBL/GenBank/DDBJ databases">
        <title>Isolation of gut microbiota from human fecal samples.</title>
        <authorList>
            <person name="Pamer E.G."/>
            <person name="Barat B."/>
            <person name="Waligurski E."/>
            <person name="Medina S."/>
            <person name="Paddock L."/>
            <person name="Mostad J."/>
        </authorList>
    </citation>
    <scope>NUCLEOTIDE SEQUENCE</scope>
    <source>
        <strain evidence="3">DFI.6.24</strain>
    </source>
</reference>
<dbReference type="RefSeq" id="WP_107030083.1">
    <property type="nucleotide sequence ID" value="NZ_AP031432.1"/>
</dbReference>
<reference evidence="2" key="2">
    <citation type="submission" date="2021-10" db="EMBL/GenBank/DDBJ databases">
        <title>Collection of gut derived symbiotic bacterial strains cultured from healthy donors.</title>
        <authorList>
            <person name="Lin H."/>
            <person name="Littmann E."/>
            <person name="Kohout C."/>
            <person name="Pamer E.G."/>
        </authorList>
    </citation>
    <scope>NUCLEOTIDE SEQUENCE</scope>
    <source>
        <strain evidence="2">DFI.5.2</strain>
    </source>
</reference>
<evidence type="ECO:0000313" key="5">
    <source>
        <dbReference type="Proteomes" id="UP000240974"/>
    </source>
</evidence>
<dbReference type="AlphaFoldDB" id="A0A2T3FYC3"/>
<organism evidence="4 5">
    <name type="scientific">Faecalibacillus intestinalis</name>
    <dbReference type="NCBI Taxonomy" id="1982626"/>
    <lineage>
        <taxon>Bacteria</taxon>
        <taxon>Bacillati</taxon>
        <taxon>Bacillota</taxon>
        <taxon>Erysipelotrichia</taxon>
        <taxon>Erysipelotrichales</taxon>
        <taxon>Coprobacillaceae</taxon>
        <taxon>Faecalibacillus</taxon>
    </lineage>
</organism>
<name>A0A2T3FYC3_9FIRM</name>
<proteinExistence type="predicted"/>
<dbReference type="Proteomes" id="UP001204814">
    <property type="component" value="Unassembled WGS sequence"/>
</dbReference>
<dbReference type="PROSITE" id="PS51257">
    <property type="entry name" value="PROKAR_LIPOPROTEIN"/>
    <property type="match status" value="1"/>
</dbReference>
<evidence type="ECO:0000256" key="1">
    <source>
        <dbReference type="SAM" id="SignalP"/>
    </source>
</evidence>
<accession>A0A2T3FYC3</accession>
<dbReference type="Proteomes" id="UP000240974">
    <property type="component" value="Unassembled WGS sequence"/>
</dbReference>
<dbReference type="EMBL" id="JAJDKQ010000002">
    <property type="protein sequence ID" value="MCB8560849.1"/>
    <property type="molecule type" value="Genomic_DNA"/>
</dbReference>
<protein>
    <submittedName>
        <fullName evidence="4">Uncharacterized protein</fullName>
    </submittedName>
</protein>
<sequence length="173" mass="19634">MKSIIKLMVVFVCVVSLVACGRKDTTVSANKDGVLYEAGVGVSFYYPSDFKLSEGNPNDGVTRFTKENQILFYKVEENEYDNDTDQLSELYKGELEASGVSSLKVKMPALESGLKCYEYKGSYVKTGLKFIHLVYFDDKNTYVYGYEANRKDFRKNLKKMIVYLESFTKSSGL</sequence>
<dbReference type="EMBL" id="PYLQ01000012">
    <property type="protein sequence ID" value="PST40304.1"/>
    <property type="molecule type" value="Genomic_DNA"/>
</dbReference>
<evidence type="ECO:0000313" key="4">
    <source>
        <dbReference type="EMBL" id="PST40304.1"/>
    </source>
</evidence>
<evidence type="ECO:0000313" key="3">
    <source>
        <dbReference type="EMBL" id="MCQ5061799.1"/>
    </source>
</evidence>
<reference evidence="4 5" key="1">
    <citation type="journal article" date="2019" name="Int. J. Syst. Evol. Microbiol.">
        <title>Faecalibacillus intestinalis gen. nov., sp. nov. and Faecalibacillus faecis sp. nov., isolated from human faeces.</title>
        <authorList>
            <person name="Seo B."/>
            <person name="Jeon K."/>
            <person name="Baek I."/>
            <person name="Lee Y.M."/>
            <person name="Baek K."/>
            <person name="Ko G."/>
        </authorList>
    </citation>
    <scope>NUCLEOTIDE SEQUENCE [LARGE SCALE GENOMIC DNA]</scope>
    <source>
        <strain evidence="4 5">SNUG30099</strain>
    </source>
</reference>
<feature type="chain" id="PRO_5044580512" evidence="1">
    <location>
        <begin position="22"/>
        <end position="173"/>
    </location>
</feature>